<proteinExistence type="predicted"/>
<accession>A0ABV7IHA5</accession>
<dbReference type="PANTHER" id="PTHR48100:SF62">
    <property type="entry name" value="GLUCOSYL-3-PHOSPHOGLYCERATE PHOSPHATASE"/>
    <property type="match status" value="1"/>
</dbReference>
<reference evidence="2" key="1">
    <citation type="journal article" date="2019" name="Int. J. Syst. Evol. Microbiol.">
        <title>The Global Catalogue of Microorganisms (GCM) 10K type strain sequencing project: providing services to taxonomists for standard genome sequencing and annotation.</title>
        <authorList>
            <consortium name="The Broad Institute Genomics Platform"/>
            <consortium name="The Broad Institute Genome Sequencing Center for Infectious Disease"/>
            <person name="Wu L."/>
            <person name="Ma J."/>
        </authorList>
    </citation>
    <scope>NUCLEOTIDE SEQUENCE [LARGE SCALE GENOMIC DNA]</scope>
    <source>
        <strain evidence="2">KCTC 52239</strain>
    </source>
</reference>
<dbReference type="SUPFAM" id="SSF53254">
    <property type="entry name" value="Phosphoglycerate mutase-like"/>
    <property type="match status" value="1"/>
</dbReference>
<dbReference type="Pfam" id="PF00300">
    <property type="entry name" value="His_Phos_1"/>
    <property type="match status" value="1"/>
</dbReference>
<dbReference type="Proteomes" id="UP001595557">
    <property type="component" value="Unassembled WGS sequence"/>
</dbReference>
<organism evidence="1 2">
    <name type="scientific">Paracoccus fontiphilus</name>
    <dbReference type="NCBI Taxonomy" id="1815556"/>
    <lineage>
        <taxon>Bacteria</taxon>
        <taxon>Pseudomonadati</taxon>
        <taxon>Pseudomonadota</taxon>
        <taxon>Alphaproteobacteria</taxon>
        <taxon>Rhodobacterales</taxon>
        <taxon>Paracoccaceae</taxon>
        <taxon>Paracoccus</taxon>
    </lineage>
</organism>
<dbReference type="InterPro" id="IPR029033">
    <property type="entry name" value="His_PPase_superfam"/>
</dbReference>
<sequence length="197" mass="20725">MSVLIGLVRHGSHDDLGTWLSGRTRDIALNAAGRDQTAALAQRLAGRGIAAIHTSPRRRTVETAAILGQGLGLAPVRADPWDEIDFGAWSGARFSDLDPDPAWQRWNAVRATAPTPGGETMAAVVARAVAHLDGLALQGGEPVLCVSHCDVIRGVIAHALGLTLDNILRFEIAPASISWVIAHGQGMAHVLTMNGSE</sequence>
<dbReference type="PANTHER" id="PTHR48100">
    <property type="entry name" value="BROAD-SPECIFICITY PHOSPHATASE YOR283W-RELATED"/>
    <property type="match status" value="1"/>
</dbReference>
<name>A0ABV7IHA5_9RHOB</name>
<dbReference type="InterPro" id="IPR050275">
    <property type="entry name" value="PGM_Phosphatase"/>
</dbReference>
<dbReference type="InterPro" id="IPR013078">
    <property type="entry name" value="His_Pase_superF_clade-1"/>
</dbReference>
<protein>
    <submittedName>
        <fullName evidence="1">Histidine phosphatase family protein</fullName>
    </submittedName>
</protein>
<evidence type="ECO:0000313" key="2">
    <source>
        <dbReference type="Proteomes" id="UP001595557"/>
    </source>
</evidence>
<dbReference type="RefSeq" id="WP_207469260.1">
    <property type="nucleotide sequence ID" value="NZ_JAFNAW010000027.1"/>
</dbReference>
<evidence type="ECO:0000313" key="1">
    <source>
        <dbReference type="EMBL" id="MFC3168007.1"/>
    </source>
</evidence>
<dbReference type="Gene3D" id="3.40.50.1240">
    <property type="entry name" value="Phosphoglycerate mutase-like"/>
    <property type="match status" value="1"/>
</dbReference>
<dbReference type="CDD" id="cd07067">
    <property type="entry name" value="HP_PGM_like"/>
    <property type="match status" value="1"/>
</dbReference>
<comment type="caution">
    <text evidence="1">The sequence shown here is derived from an EMBL/GenBank/DDBJ whole genome shotgun (WGS) entry which is preliminary data.</text>
</comment>
<dbReference type="SMART" id="SM00855">
    <property type="entry name" value="PGAM"/>
    <property type="match status" value="1"/>
</dbReference>
<dbReference type="EMBL" id="JBHRTE010000037">
    <property type="protein sequence ID" value="MFC3168007.1"/>
    <property type="molecule type" value="Genomic_DNA"/>
</dbReference>
<gene>
    <name evidence="1" type="ORF">ACFOD7_08100</name>
</gene>
<keyword evidence="2" id="KW-1185">Reference proteome</keyword>